<protein>
    <submittedName>
        <fullName evidence="5">Helix-turn-helix domain-containing protein</fullName>
    </submittedName>
</protein>
<dbReference type="PANTHER" id="PTHR43280">
    <property type="entry name" value="ARAC-FAMILY TRANSCRIPTIONAL REGULATOR"/>
    <property type="match status" value="1"/>
</dbReference>
<dbReference type="PROSITE" id="PS01124">
    <property type="entry name" value="HTH_ARAC_FAMILY_2"/>
    <property type="match status" value="1"/>
</dbReference>
<dbReference type="PRINTS" id="PR00032">
    <property type="entry name" value="HTHARAC"/>
</dbReference>
<organism evidence="5 6">
    <name type="scientific">Blautia hominis</name>
    <dbReference type="NCBI Taxonomy" id="2025493"/>
    <lineage>
        <taxon>Bacteria</taxon>
        <taxon>Bacillati</taxon>
        <taxon>Bacillota</taxon>
        <taxon>Clostridia</taxon>
        <taxon>Lachnospirales</taxon>
        <taxon>Lachnospiraceae</taxon>
        <taxon>Blautia</taxon>
    </lineage>
</organism>
<accession>A0ABQ0B3G2</accession>
<reference evidence="5 6" key="1">
    <citation type="submission" date="2024-04" db="EMBL/GenBank/DDBJ databases">
        <title>Defined microbial consortia suppress multidrug-resistant proinflammatory Enterobacteriaceae via ecological control.</title>
        <authorList>
            <person name="Furuichi M."/>
            <person name="Kawaguchi T."/>
            <person name="Pust M."/>
            <person name="Yasuma K."/>
            <person name="Plichta D."/>
            <person name="Hasegawa N."/>
            <person name="Ohya T."/>
            <person name="Bhattarai S."/>
            <person name="Sasajima S."/>
            <person name="Aoto Y."/>
            <person name="Tuganbaev T."/>
            <person name="Yaginuma M."/>
            <person name="Ueda M."/>
            <person name="Okahashi N."/>
            <person name="Amafuji K."/>
            <person name="Kiridooshi Y."/>
            <person name="Sugita K."/>
            <person name="Strazar M."/>
            <person name="Skelly A."/>
            <person name="Suda W."/>
            <person name="Hattori M."/>
            <person name="Nakamoto N."/>
            <person name="Caballero S."/>
            <person name="Norman J."/>
            <person name="Olle B."/>
            <person name="Tanoue T."/>
            <person name="Arita M."/>
            <person name="Bucci V."/>
            <person name="Atarashi K."/>
            <person name="Xavier R."/>
            <person name="Honda K."/>
        </authorList>
    </citation>
    <scope>NUCLEOTIDE SEQUENCE [LARGE SCALE GENOMIC DNA]</scope>
    <source>
        <strain evidence="6">k04-0078-D8-1</strain>
    </source>
</reference>
<dbReference type="InterPro" id="IPR003313">
    <property type="entry name" value="AraC-bd"/>
</dbReference>
<dbReference type="EMBL" id="BAABYW010000001">
    <property type="protein sequence ID" value="GAA6406000.1"/>
    <property type="molecule type" value="Genomic_DNA"/>
</dbReference>
<dbReference type="Pfam" id="PF12833">
    <property type="entry name" value="HTH_18"/>
    <property type="match status" value="1"/>
</dbReference>
<keyword evidence="2" id="KW-0238">DNA-binding</keyword>
<dbReference type="InterPro" id="IPR014710">
    <property type="entry name" value="RmlC-like_jellyroll"/>
</dbReference>
<dbReference type="RefSeq" id="WP_256162313.1">
    <property type="nucleotide sequence ID" value="NZ_BAABYW010000001.1"/>
</dbReference>
<sequence length="355" mass="42008">MQKNHLTSFHPTIEREQDSSLSIYNEDSEFGAYYQMSVPFQITLEYCSGTTDKDYYNFLISSLSGTYSFTNPYCESRYYYTNRPLHQHDFFELMIVLKGEVSQNIENKEYSYPAGTCCFINRNLRHRENFIGETQLLFLNFSVDLLEELFHPAIAPFFQKDNLAENNILQLFIDNDIHTPNQKVYLDFFPNRYNDKSIPFLHMITDNILHEMFYPNYGTTYMIKSLLCTLFERLTNINSFHATEIKLNSKADFLLFCRISHLLEDTNGRISWAELEQALNYTGDYLGRIVKKYTGLRLFDYGMTFCIKKAKTLLKTTDENIDSISRQLGFTNRTHFYKLFKEKCGMTPKEYRKKY</sequence>
<dbReference type="Pfam" id="PF02311">
    <property type="entry name" value="AraC_binding"/>
    <property type="match status" value="1"/>
</dbReference>
<dbReference type="InterPro" id="IPR011051">
    <property type="entry name" value="RmlC_Cupin_sf"/>
</dbReference>
<proteinExistence type="predicted"/>
<evidence type="ECO:0000256" key="1">
    <source>
        <dbReference type="ARBA" id="ARBA00023015"/>
    </source>
</evidence>
<keyword evidence="3" id="KW-0804">Transcription</keyword>
<keyword evidence="1" id="KW-0805">Transcription regulation</keyword>
<dbReference type="SUPFAM" id="SSF51182">
    <property type="entry name" value="RmlC-like cupins"/>
    <property type="match status" value="1"/>
</dbReference>
<dbReference type="PANTHER" id="PTHR43280:SF28">
    <property type="entry name" value="HTH-TYPE TRANSCRIPTIONAL ACTIVATOR RHAS"/>
    <property type="match status" value="1"/>
</dbReference>
<evidence type="ECO:0000259" key="4">
    <source>
        <dbReference type="PROSITE" id="PS01124"/>
    </source>
</evidence>
<dbReference type="Proteomes" id="UP001600943">
    <property type="component" value="Unassembled WGS sequence"/>
</dbReference>
<dbReference type="InterPro" id="IPR018060">
    <property type="entry name" value="HTH_AraC"/>
</dbReference>
<dbReference type="InterPro" id="IPR020449">
    <property type="entry name" value="Tscrpt_reg_AraC-type_HTH"/>
</dbReference>
<evidence type="ECO:0000313" key="5">
    <source>
        <dbReference type="EMBL" id="GAA6406000.1"/>
    </source>
</evidence>
<keyword evidence="6" id="KW-1185">Reference proteome</keyword>
<dbReference type="Gene3D" id="1.10.10.60">
    <property type="entry name" value="Homeodomain-like"/>
    <property type="match status" value="1"/>
</dbReference>
<name>A0ABQ0B3G2_9FIRM</name>
<evidence type="ECO:0000256" key="2">
    <source>
        <dbReference type="ARBA" id="ARBA00023125"/>
    </source>
</evidence>
<dbReference type="InterPro" id="IPR009057">
    <property type="entry name" value="Homeodomain-like_sf"/>
</dbReference>
<feature type="domain" description="HTH araC/xylS-type" evidence="4">
    <location>
        <begin position="257"/>
        <end position="354"/>
    </location>
</feature>
<dbReference type="SMART" id="SM00342">
    <property type="entry name" value="HTH_ARAC"/>
    <property type="match status" value="1"/>
</dbReference>
<evidence type="ECO:0000256" key="3">
    <source>
        <dbReference type="ARBA" id="ARBA00023163"/>
    </source>
</evidence>
<gene>
    <name evidence="5" type="ORF">K040078D81_01170</name>
</gene>
<dbReference type="SUPFAM" id="SSF46689">
    <property type="entry name" value="Homeodomain-like"/>
    <property type="match status" value="1"/>
</dbReference>
<comment type="caution">
    <text evidence="5">The sequence shown here is derived from an EMBL/GenBank/DDBJ whole genome shotgun (WGS) entry which is preliminary data.</text>
</comment>
<evidence type="ECO:0000313" key="6">
    <source>
        <dbReference type="Proteomes" id="UP001600943"/>
    </source>
</evidence>
<dbReference type="Gene3D" id="2.60.120.10">
    <property type="entry name" value="Jelly Rolls"/>
    <property type="match status" value="1"/>
</dbReference>